<dbReference type="EMBL" id="VWSH01000002">
    <property type="protein sequence ID" value="KAA5534441.1"/>
    <property type="molecule type" value="Genomic_DNA"/>
</dbReference>
<accession>A0A5M6CGX6</accession>
<evidence type="ECO:0000256" key="1">
    <source>
        <dbReference type="PROSITE-ProRule" id="PRU00339"/>
    </source>
</evidence>
<comment type="caution">
    <text evidence="2">The sequence shown here is derived from an EMBL/GenBank/DDBJ whole genome shotgun (WGS) entry which is preliminary data.</text>
</comment>
<dbReference type="RefSeq" id="WP_150032122.1">
    <property type="nucleotide sequence ID" value="NZ_VWSH01000002.1"/>
</dbReference>
<keyword evidence="3" id="KW-1185">Reference proteome</keyword>
<organism evidence="2 3">
    <name type="scientific">Taibaiella lutea</name>
    <dbReference type="NCBI Taxonomy" id="2608001"/>
    <lineage>
        <taxon>Bacteria</taxon>
        <taxon>Pseudomonadati</taxon>
        <taxon>Bacteroidota</taxon>
        <taxon>Chitinophagia</taxon>
        <taxon>Chitinophagales</taxon>
        <taxon>Chitinophagaceae</taxon>
        <taxon>Taibaiella</taxon>
    </lineage>
</organism>
<sequence length="507" mass="58602">MPLLKRFCVIVFTVLLCFGAFNRGIASVYTGKYVFDFNNRCKEAYQAFISLRIQEGNALLQAEQRENPNNLIPVFLANYDDCMTLLFNGDAKEFAKRKEHLSVRLDQLEEGDKNTPWYRYTKAALYFQWAMVHIRFNEYFSAGTSFRKSFLLLKENQKFFPSFRNNQVLLGAEQALVGTIPDNYKWISSLLGMKGDVKKGVAQVVDFLNHRDGSASLLREEAIFFYCYLKYNLLSDHKAVWTYMNESDLDFKNNLLYTFMKTNFALNDNKAAIAEQTLNNRNQGSNYMETPIFNYQMGSALVLRMDDDCIPYFQKFLNRYSGNSFVKETYEKMSFYYLATGNNQQAVYYKNKIKTSGSAEVDADKQAQRYAESAEFPHPVLLKARLFCDGGYFNNSLEQLKLLNGNTLPTIASRLEYNYRYARIYTLTGQYSKAIPFYDAAIRMGYNRQEHFAARSALELGQIYEQQGMKDKAIAYYKNCLSMKNHDYKSSLDQKAKAGIDRLGGTL</sequence>
<keyword evidence="1" id="KW-0802">TPR repeat</keyword>
<feature type="repeat" description="TPR" evidence="1">
    <location>
        <begin position="454"/>
        <end position="487"/>
    </location>
</feature>
<reference evidence="2 3" key="1">
    <citation type="submission" date="2019-09" db="EMBL/GenBank/DDBJ databases">
        <title>Genome sequence and assembly of Taibaiella sp.</title>
        <authorList>
            <person name="Chhetri G."/>
        </authorList>
    </citation>
    <scope>NUCLEOTIDE SEQUENCE [LARGE SCALE GENOMIC DNA]</scope>
    <source>
        <strain evidence="2 3">KVB11</strain>
    </source>
</reference>
<dbReference type="SUPFAM" id="SSF48452">
    <property type="entry name" value="TPR-like"/>
    <property type="match status" value="1"/>
</dbReference>
<dbReference type="Gene3D" id="1.25.40.10">
    <property type="entry name" value="Tetratricopeptide repeat domain"/>
    <property type="match status" value="1"/>
</dbReference>
<dbReference type="SMART" id="SM00028">
    <property type="entry name" value="TPR"/>
    <property type="match status" value="2"/>
</dbReference>
<dbReference type="AlphaFoldDB" id="A0A5M6CGX6"/>
<dbReference type="InterPro" id="IPR011990">
    <property type="entry name" value="TPR-like_helical_dom_sf"/>
</dbReference>
<dbReference type="InterPro" id="IPR019734">
    <property type="entry name" value="TPR_rpt"/>
</dbReference>
<protein>
    <submittedName>
        <fullName evidence="2">Tetratricopeptide repeat protein</fullName>
    </submittedName>
</protein>
<dbReference type="Pfam" id="PF13424">
    <property type="entry name" value="TPR_12"/>
    <property type="match status" value="1"/>
</dbReference>
<evidence type="ECO:0000313" key="3">
    <source>
        <dbReference type="Proteomes" id="UP000323632"/>
    </source>
</evidence>
<proteinExistence type="predicted"/>
<dbReference type="PROSITE" id="PS50005">
    <property type="entry name" value="TPR"/>
    <property type="match status" value="1"/>
</dbReference>
<gene>
    <name evidence="2" type="ORF">F0919_07395</name>
</gene>
<name>A0A5M6CGX6_9BACT</name>
<evidence type="ECO:0000313" key="2">
    <source>
        <dbReference type="EMBL" id="KAA5534441.1"/>
    </source>
</evidence>
<dbReference type="Proteomes" id="UP000323632">
    <property type="component" value="Unassembled WGS sequence"/>
</dbReference>